<proteinExistence type="predicted"/>
<dbReference type="SUPFAM" id="SSF53649">
    <property type="entry name" value="Alkaline phosphatase-like"/>
    <property type="match status" value="1"/>
</dbReference>
<sequence>MKKVKYILGCAATIAMLATACSKIEEVPGDTADKPKFTDKSKVLVIVVDGLAGKQVKAVAPPVITQMLAHSTYSYDTRADTVTTDGASLATLYTGVPYAKNEIRDSSLVARSTSGARYAPFLSLIKKTGKRALKTISVTAWDAVNKTLLADATTKVTTKDDDKAVLDSAVNRLKNDSLDLMFVQFNGINKAGKQYGYYSYIPEYAAAINQVDAYIGELLKTINSRPDYQNENWLVIVQSTHGGLDKSYGSDSDAEMNSFSLYYCPDLFRYQIDQPQTIPASIKFNEQNEKTVNAVLNDATAYNFGAPSSANQFTVECKVKTPKGSNPTYPGFLSKRASFAAGQVGWTFFQEGSYWMINLSGTGATKNLQAKGADINDGNWHHLTCVFATKANNVRVCSTYTDGKYNNAVTVTEFGNLNSTAPLTIGFIPGSINTPVTIYMADVRIWNDTLPAATIAAFSCTNVLDQHPYLSKLVGWWPVNERKGNVLRNAVPAAAGKDFKVNGTFTWEAMNYVLPCAGNADKQNPPNNTDLCYQIAYWLNLDLNPDWEIGGRLWLKFF</sequence>
<gene>
    <name evidence="3" type="ORF">SAMN05444266_10448</name>
</gene>
<dbReference type="InterPro" id="IPR013320">
    <property type="entry name" value="ConA-like_dom_sf"/>
</dbReference>
<dbReference type="Pfam" id="PF16356">
    <property type="entry name" value="DUF4983"/>
    <property type="match status" value="1"/>
</dbReference>
<keyword evidence="1" id="KW-0732">Signal</keyword>
<name>A0A1M7BT86_9BACT</name>
<dbReference type="SUPFAM" id="SSF49899">
    <property type="entry name" value="Concanavalin A-like lectins/glucanases"/>
    <property type="match status" value="1"/>
</dbReference>
<accession>A0A1M7BT86</accession>
<evidence type="ECO:0000256" key="1">
    <source>
        <dbReference type="SAM" id="SignalP"/>
    </source>
</evidence>
<dbReference type="Gene3D" id="2.60.120.200">
    <property type="match status" value="1"/>
</dbReference>
<dbReference type="STRING" id="1419482.SAMN05444266_10448"/>
<dbReference type="Proteomes" id="UP000184420">
    <property type="component" value="Unassembled WGS sequence"/>
</dbReference>
<evidence type="ECO:0000313" key="3">
    <source>
        <dbReference type="EMBL" id="SHL58076.1"/>
    </source>
</evidence>
<feature type="signal peptide" evidence="1">
    <location>
        <begin position="1"/>
        <end position="20"/>
    </location>
</feature>
<dbReference type="InterPro" id="IPR002591">
    <property type="entry name" value="Phosphodiest/P_Trfase"/>
</dbReference>
<dbReference type="GO" id="GO:0004553">
    <property type="term" value="F:hydrolase activity, hydrolyzing O-glycosyl compounds"/>
    <property type="evidence" value="ECO:0007669"/>
    <property type="project" value="UniProtKB-ARBA"/>
</dbReference>
<feature type="domain" description="DUF4983" evidence="2">
    <location>
        <begin position="465"/>
        <end position="555"/>
    </location>
</feature>
<dbReference type="InterPro" id="IPR032309">
    <property type="entry name" value="DUF4983"/>
</dbReference>
<dbReference type="Pfam" id="PF01663">
    <property type="entry name" value="Phosphodiest"/>
    <property type="match status" value="1"/>
</dbReference>
<dbReference type="AlphaFoldDB" id="A0A1M7BT86"/>
<dbReference type="OrthoDB" id="279982at2"/>
<organism evidence="3 4">
    <name type="scientific">Chitinophaga jiangningensis</name>
    <dbReference type="NCBI Taxonomy" id="1419482"/>
    <lineage>
        <taxon>Bacteria</taxon>
        <taxon>Pseudomonadati</taxon>
        <taxon>Bacteroidota</taxon>
        <taxon>Chitinophagia</taxon>
        <taxon>Chitinophagales</taxon>
        <taxon>Chitinophagaceae</taxon>
        <taxon>Chitinophaga</taxon>
    </lineage>
</organism>
<dbReference type="RefSeq" id="WP_073080577.1">
    <property type="nucleotide sequence ID" value="NZ_FRBL01000004.1"/>
</dbReference>
<protein>
    <submittedName>
        <fullName evidence="3">Type I phosphodiesterase / nucleotide pyrophosphatase</fullName>
    </submittedName>
</protein>
<dbReference type="EMBL" id="FRBL01000004">
    <property type="protein sequence ID" value="SHL58076.1"/>
    <property type="molecule type" value="Genomic_DNA"/>
</dbReference>
<keyword evidence="4" id="KW-1185">Reference proteome</keyword>
<dbReference type="GO" id="GO:0005975">
    <property type="term" value="P:carbohydrate metabolic process"/>
    <property type="evidence" value="ECO:0007669"/>
    <property type="project" value="UniProtKB-ARBA"/>
</dbReference>
<reference evidence="3 4" key="1">
    <citation type="submission" date="2016-11" db="EMBL/GenBank/DDBJ databases">
        <authorList>
            <person name="Jaros S."/>
            <person name="Januszkiewicz K."/>
            <person name="Wedrychowicz H."/>
        </authorList>
    </citation>
    <scope>NUCLEOTIDE SEQUENCE [LARGE SCALE GENOMIC DNA]</scope>
    <source>
        <strain evidence="3 4">DSM 27406</strain>
    </source>
</reference>
<dbReference type="PROSITE" id="PS51257">
    <property type="entry name" value="PROKAR_LIPOPROTEIN"/>
    <property type="match status" value="1"/>
</dbReference>
<evidence type="ECO:0000259" key="2">
    <source>
        <dbReference type="Pfam" id="PF16356"/>
    </source>
</evidence>
<feature type="chain" id="PRO_5012274606" evidence="1">
    <location>
        <begin position="21"/>
        <end position="558"/>
    </location>
</feature>
<dbReference type="InterPro" id="IPR017850">
    <property type="entry name" value="Alkaline_phosphatase_core_sf"/>
</dbReference>
<dbReference type="Pfam" id="PF13385">
    <property type="entry name" value="Laminin_G_3"/>
    <property type="match status" value="1"/>
</dbReference>
<dbReference type="Gene3D" id="3.40.720.10">
    <property type="entry name" value="Alkaline Phosphatase, subunit A"/>
    <property type="match status" value="1"/>
</dbReference>
<evidence type="ECO:0000313" key="4">
    <source>
        <dbReference type="Proteomes" id="UP000184420"/>
    </source>
</evidence>